<dbReference type="EMBL" id="ML210172">
    <property type="protein sequence ID" value="TFK26663.1"/>
    <property type="molecule type" value="Genomic_DNA"/>
</dbReference>
<evidence type="ECO:0000313" key="3">
    <source>
        <dbReference type="Proteomes" id="UP000307440"/>
    </source>
</evidence>
<feature type="region of interest" description="Disordered" evidence="1">
    <location>
        <begin position="124"/>
        <end position="155"/>
    </location>
</feature>
<feature type="region of interest" description="Disordered" evidence="1">
    <location>
        <begin position="40"/>
        <end position="96"/>
    </location>
</feature>
<evidence type="ECO:0000313" key="2">
    <source>
        <dbReference type="EMBL" id="TFK26663.1"/>
    </source>
</evidence>
<dbReference type="STRING" id="230819.A0A5C3L2A3"/>
<name>A0A5C3L2A3_COPMA</name>
<organism evidence="2 3">
    <name type="scientific">Coprinopsis marcescibilis</name>
    <name type="common">Agaric fungus</name>
    <name type="synonym">Psathyrella marcescibilis</name>
    <dbReference type="NCBI Taxonomy" id="230819"/>
    <lineage>
        <taxon>Eukaryota</taxon>
        <taxon>Fungi</taxon>
        <taxon>Dikarya</taxon>
        <taxon>Basidiomycota</taxon>
        <taxon>Agaricomycotina</taxon>
        <taxon>Agaricomycetes</taxon>
        <taxon>Agaricomycetidae</taxon>
        <taxon>Agaricales</taxon>
        <taxon>Agaricineae</taxon>
        <taxon>Psathyrellaceae</taxon>
        <taxon>Coprinopsis</taxon>
    </lineage>
</organism>
<reference evidence="2 3" key="1">
    <citation type="journal article" date="2019" name="Nat. Ecol. Evol.">
        <title>Megaphylogeny resolves global patterns of mushroom evolution.</title>
        <authorList>
            <person name="Varga T."/>
            <person name="Krizsan K."/>
            <person name="Foldi C."/>
            <person name="Dima B."/>
            <person name="Sanchez-Garcia M."/>
            <person name="Sanchez-Ramirez S."/>
            <person name="Szollosi G.J."/>
            <person name="Szarkandi J.G."/>
            <person name="Papp V."/>
            <person name="Albert L."/>
            <person name="Andreopoulos W."/>
            <person name="Angelini C."/>
            <person name="Antonin V."/>
            <person name="Barry K.W."/>
            <person name="Bougher N.L."/>
            <person name="Buchanan P."/>
            <person name="Buyck B."/>
            <person name="Bense V."/>
            <person name="Catcheside P."/>
            <person name="Chovatia M."/>
            <person name="Cooper J."/>
            <person name="Damon W."/>
            <person name="Desjardin D."/>
            <person name="Finy P."/>
            <person name="Geml J."/>
            <person name="Haridas S."/>
            <person name="Hughes K."/>
            <person name="Justo A."/>
            <person name="Karasinski D."/>
            <person name="Kautmanova I."/>
            <person name="Kiss B."/>
            <person name="Kocsube S."/>
            <person name="Kotiranta H."/>
            <person name="LaButti K.M."/>
            <person name="Lechner B.E."/>
            <person name="Liimatainen K."/>
            <person name="Lipzen A."/>
            <person name="Lukacs Z."/>
            <person name="Mihaltcheva S."/>
            <person name="Morgado L.N."/>
            <person name="Niskanen T."/>
            <person name="Noordeloos M.E."/>
            <person name="Ohm R.A."/>
            <person name="Ortiz-Santana B."/>
            <person name="Ovrebo C."/>
            <person name="Racz N."/>
            <person name="Riley R."/>
            <person name="Savchenko A."/>
            <person name="Shiryaev A."/>
            <person name="Soop K."/>
            <person name="Spirin V."/>
            <person name="Szebenyi C."/>
            <person name="Tomsovsky M."/>
            <person name="Tulloss R.E."/>
            <person name="Uehling J."/>
            <person name="Grigoriev I.V."/>
            <person name="Vagvolgyi C."/>
            <person name="Papp T."/>
            <person name="Martin F.M."/>
            <person name="Miettinen O."/>
            <person name="Hibbett D.S."/>
            <person name="Nagy L.G."/>
        </authorList>
    </citation>
    <scope>NUCLEOTIDE SEQUENCE [LARGE SCALE GENOMIC DNA]</scope>
    <source>
        <strain evidence="2 3">CBS 121175</strain>
    </source>
</reference>
<protein>
    <submittedName>
        <fullName evidence="2">Uncharacterized protein</fullName>
    </submittedName>
</protein>
<accession>A0A5C3L2A3</accession>
<feature type="region of interest" description="Disordered" evidence="1">
    <location>
        <begin position="395"/>
        <end position="429"/>
    </location>
</feature>
<dbReference type="AlphaFoldDB" id="A0A5C3L2A3"/>
<feature type="compositionally biased region" description="Pro residues" evidence="1">
    <location>
        <begin position="134"/>
        <end position="151"/>
    </location>
</feature>
<feature type="compositionally biased region" description="Basic residues" evidence="1">
    <location>
        <begin position="420"/>
        <end position="429"/>
    </location>
</feature>
<proteinExistence type="predicted"/>
<sequence length="429" mass="46279">MPTGSIAKVDSPPLQPEASTSKQLPTAKITAVGRFKSFTGSLVPKRSKAPQSTFPPPSWTIEDLNPSSTNWIIPEPEAEPTSGTTGADTEDAKAQETVEPVTFAKRLRAMIEMLPLPGILAASPPTGANLNETPGPPLPPASSEPPPPVPPGMDENLMRMLSSEEVMNGESEGEGKGKGRPGIWNILASLGRSNDTEDQKGDDKSILSIEDQNSGVMMYAPLDPESDSVVELASTQTVQQQVGPASSTQTPNTVETSLWVPSTTELSVLTAWWGYRLYLPPPVMNKLGATSVKAAARAAMITTALKWLIDKIPLMLIPVQFRPAVKMLKMLAPSVGYIGVFVAWSWDRIRTFDEGNGIVLSATWILPVALIPMAWDAGNIQGPLFLPEEVRGELEDAKANKGEEQIPKGKDVAPDQTEQKKKKKSRFVW</sequence>
<gene>
    <name evidence="2" type="ORF">FA15DRAFT_667134</name>
</gene>
<keyword evidence="3" id="KW-1185">Reference proteome</keyword>
<dbReference type="OrthoDB" id="3247214at2759"/>
<feature type="compositionally biased region" description="Basic and acidic residues" evidence="1">
    <location>
        <begin position="395"/>
        <end position="419"/>
    </location>
</feature>
<dbReference type="Proteomes" id="UP000307440">
    <property type="component" value="Unassembled WGS sequence"/>
</dbReference>
<evidence type="ECO:0000256" key="1">
    <source>
        <dbReference type="SAM" id="MobiDB-lite"/>
    </source>
</evidence>
<feature type="region of interest" description="Disordered" evidence="1">
    <location>
        <begin position="1"/>
        <end position="26"/>
    </location>
</feature>